<organism evidence="1 2">
    <name type="scientific">Prevotella koreensis</name>
    <dbReference type="NCBI Taxonomy" id="2490854"/>
    <lineage>
        <taxon>Bacteria</taxon>
        <taxon>Pseudomonadati</taxon>
        <taxon>Bacteroidota</taxon>
        <taxon>Bacteroidia</taxon>
        <taxon>Bacteroidales</taxon>
        <taxon>Prevotellaceae</taxon>
        <taxon>Prevotella</taxon>
    </lineage>
</organism>
<evidence type="ECO:0008006" key="3">
    <source>
        <dbReference type="Google" id="ProtNLM"/>
    </source>
</evidence>
<accession>A0A3S0PBE5</accession>
<dbReference type="PROSITE" id="PS51257">
    <property type="entry name" value="PROKAR_LIPOPROTEIN"/>
    <property type="match status" value="1"/>
</dbReference>
<keyword evidence="2" id="KW-1185">Reference proteome</keyword>
<evidence type="ECO:0000313" key="1">
    <source>
        <dbReference type="EMBL" id="RUL59886.1"/>
    </source>
</evidence>
<name>A0A3S0PBE5_9BACT</name>
<dbReference type="RefSeq" id="WP_126678985.1">
    <property type="nucleotide sequence ID" value="NZ_RYYU01000001.1"/>
</dbReference>
<sequence length="209" mass="23577">MKKILSYSLVLFTVLAVSSCGKLAKKAAKSVMGQVEAESVELNLLNQPQELKQWYDTITEKLGEGASVTDEISLSVTKLQDNQGELFISLVCQSNENKHNVIQTLYSSSANGWQAPITKEIEIIGGNEEEFNLEDELFDLKEISYSNLQKIVDAAWEKHKDEAKYEYQFIKDITIKKNSVDVVVSGKLKSNGLDKEEYYYTDFAGNENR</sequence>
<dbReference type="OrthoDB" id="1426268at2"/>
<evidence type="ECO:0000313" key="2">
    <source>
        <dbReference type="Proteomes" id="UP000278983"/>
    </source>
</evidence>
<dbReference type="EMBL" id="RYYU01000001">
    <property type="protein sequence ID" value="RUL59886.1"/>
    <property type="molecule type" value="Genomic_DNA"/>
</dbReference>
<reference evidence="1 2" key="1">
    <citation type="submission" date="2018-12" db="EMBL/GenBank/DDBJ databases">
        <title>Genome sequencing of Prevotella sp. KCOM 3155 (= JS262).</title>
        <authorList>
            <person name="Kook J.-K."/>
            <person name="Park S.-N."/>
            <person name="Lim Y.K."/>
        </authorList>
    </citation>
    <scope>NUCLEOTIDE SEQUENCE [LARGE SCALE GENOMIC DNA]</scope>
    <source>
        <strain evidence="1 2">KCOM 3155</strain>
    </source>
</reference>
<proteinExistence type="predicted"/>
<gene>
    <name evidence="1" type="ORF">EHV08_09075</name>
</gene>
<protein>
    <recommendedName>
        <fullName evidence="3">Lipoprotein</fullName>
    </recommendedName>
</protein>
<dbReference type="Proteomes" id="UP000278983">
    <property type="component" value="Unassembled WGS sequence"/>
</dbReference>
<dbReference type="AlphaFoldDB" id="A0A3S0PBE5"/>
<comment type="caution">
    <text evidence="1">The sequence shown here is derived from an EMBL/GenBank/DDBJ whole genome shotgun (WGS) entry which is preliminary data.</text>
</comment>